<dbReference type="GO" id="GO:0003676">
    <property type="term" value="F:nucleic acid binding"/>
    <property type="evidence" value="ECO:0007669"/>
    <property type="project" value="InterPro"/>
</dbReference>
<comment type="catalytic activity">
    <reaction evidence="10">
        <text>DNA(n) + a 2'-deoxyribonucleoside 5'-triphosphate = DNA(n+1) + diphosphate</text>
        <dbReference type="Rhea" id="RHEA:22508"/>
        <dbReference type="Rhea" id="RHEA-COMP:17339"/>
        <dbReference type="Rhea" id="RHEA-COMP:17340"/>
        <dbReference type="ChEBI" id="CHEBI:33019"/>
        <dbReference type="ChEBI" id="CHEBI:61560"/>
        <dbReference type="ChEBI" id="CHEBI:173112"/>
        <dbReference type="EC" id="2.7.7.7"/>
    </reaction>
</comment>
<evidence type="ECO:0000256" key="4">
    <source>
        <dbReference type="ARBA" id="ARBA00019114"/>
    </source>
</evidence>
<dbReference type="SUPFAM" id="SSF160975">
    <property type="entry name" value="AF1531-like"/>
    <property type="match status" value="1"/>
</dbReference>
<name>A0A4R6U310_9BACI</name>
<comment type="caution">
    <text evidence="12">The sequence shown here is derived from an EMBL/GenBank/DDBJ whole genome shotgun (WGS) entry which is preliminary data.</text>
</comment>
<dbReference type="InterPro" id="IPR011708">
    <property type="entry name" value="DNA_pol3_alpha_NTPase_dom"/>
</dbReference>
<dbReference type="EMBL" id="SNYJ01000008">
    <property type="protein sequence ID" value="TDQ39133.1"/>
    <property type="molecule type" value="Genomic_DNA"/>
</dbReference>
<evidence type="ECO:0000256" key="1">
    <source>
        <dbReference type="ARBA" id="ARBA00004496"/>
    </source>
</evidence>
<dbReference type="Pfam" id="PF02811">
    <property type="entry name" value="PHP"/>
    <property type="match status" value="1"/>
</dbReference>
<dbReference type="GO" id="GO:0006260">
    <property type="term" value="P:DNA replication"/>
    <property type="evidence" value="ECO:0007669"/>
    <property type="project" value="UniProtKB-KW"/>
</dbReference>
<dbReference type="Pfam" id="PF07733">
    <property type="entry name" value="DNA_pol3_alpha"/>
    <property type="match status" value="1"/>
</dbReference>
<evidence type="ECO:0000256" key="7">
    <source>
        <dbReference type="ARBA" id="ARBA00022705"/>
    </source>
</evidence>
<dbReference type="PANTHER" id="PTHR32294:SF0">
    <property type="entry name" value="DNA POLYMERASE III SUBUNIT ALPHA"/>
    <property type="match status" value="1"/>
</dbReference>
<feature type="domain" description="Polymerase/histidinol phosphatase N-terminal" evidence="11">
    <location>
        <begin position="2"/>
        <end position="69"/>
    </location>
</feature>
<accession>A0A4R6U310</accession>
<dbReference type="InterPro" id="IPR016195">
    <property type="entry name" value="Pol/histidinol_Pase-like"/>
</dbReference>
<dbReference type="Proteomes" id="UP000295632">
    <property type="component" value="Unassembled WGS sequence"/>
</dbReference>
<dbReference type="InterPro" id="IPR029460">
    <property type="entry name" value="DNAPol_HHH"/>
</dbReference>
<gene>
    <name evidence="12" type="ORF">EV213_10880</name>
</gene>
<dbReference type="NCBIfam" id="TIGR00594">
    <property type="entry name" value="polc"/>
    <property type="match status" value="1"/>
</dbReference>
<dbReference type="InterPro" id="IPR041931">
    <property type="entry name" value="DNA_pol3_alpha_thumb_dom"/>
</dbReference>
<dbReference type="InterPro" id="IPR004365">
    <property type="entry name" value="NA-bd_OB_tRNA"/>
</dbReference>
<dbReference type="CDD" id="cd04485">
    <property type="entry name" value="DnaE_OBF"/>
    <property type="match status" value="1"/>
</dbReference>
<dbReference type="Pfam" id="PF17657">
    <property type="entry name" value="DNA_pol3_finger"/>
    <property type="match status" value="1"/>
</dbReference>
<evidence type="ECO:0000313" key="13">
    <source>
        <dbReference type="Proteomes" id="UP000295632"/>
    </source>
</evidence>
<dbReference type="InterPro" id="IPR003141">
    <property type="entry name" value="Pol/His_phosphatase_N"/>
</dbReference>
<dbReference type="InterPro" id="IPR004013">
    <property type="entry name" value="PHP_dom"/>
</dbReference>
<comment type="subcellular location">
    <subcellularLocation>
        <location evidence="1">Cytoplasm</location>
    </subcellularLocation>
</comment>
<organism evidence="12 13">
    <name type="scientific">Aureibacillus halotolerans</name>
    <dbReference type="NCBI Taxonomy" id="1508390"/>
    <lineage>
        <taxon>Bacteria</taxon>
        <taxon>Bacillati</taxon>
        <taxon>Bacillota</taxon>
        <taxon>Bacilli</taxon>
        <taxon>Bacillales</taxon>
        <taxon>Bacillaceae</taxon>
        <taxon>Aureibacillus</taxon>
    </lineage>
</organism>
<dbReference type="GO" id="GO:0008408">
    <property type="term" value="F:3'-5' exonuclease activity"/>
    <property type="evidence" value="ECO:0007669"/>
    <property type="project" value="InterPro"/>
</dbReference>
<evidence type="ECO:0000256" key="8">
    <source>
        <dbReference type="ARBA" id="ARBA00022932"/>
    </source>
</evidence>
<keyword evidence="5" id="KW-0808">Transferase</keyword>
<sequence length="1099" mass="123596">MIHLQTKSGYSFLRSVCHLETLVQQAKTHRMPALALTDENVLHGAYRFSQLCLQHGIAPIIGMELGVRFEEARDETLLLYAKNLDGYKTLCRLSYEKTVGTIDVSALEGTASELFCIYSTSSTSFKEALEVNELGRIDAIVYRLQEVFGESVFIGLQSVHSQRYTAELKNWLSIIQMPVVALGNVRSISAGDSDALRCVRAIQAGKQMEDVPHEEATHFRSSEEMEQAFSNWPEAIEQTKTVYKYITPFQFDSLSGELLKYPVPGEQSSEQYLIDLCKQGWETRYSHNDEKARARLTLELETIEQTGFSDYFLIVWDIVSHAKRRRIPVGPGRGSAAGSMVAYVLGITDVEPMRFGLLFERFLNPERLSMPDIDIDIADDRREEVIHYIQQRFGGERVAQIGTFGTLAAKAAIRDTAKAYGIPARDLQRLSSAIQSGKTIQENLASNPDIKRWINEHPRHEDVLNVATKIEGLPRHASIHAAGVVLNERPLLSIVPLQQTHSQTVTQYGMHDLEQLGLLKMDFLGLRNLSFIQRICRRLKSDAGTQLEPNKFPLDDEKALRMLAAGDTSGIFQFESAGMRKALQDVKPTSFQDLVAVSALYRPGPMQFIKTYARRKHGHEKVTYLHEALKPILETTYGVIVYQEQVMAIAHEVAGFSLGQADLLRRAMGKKEQQTMQDTKDAFIEGCRANGYEESTASQLFAFIRQFAQYGFNKSHAVAYTMISTQLAYLKARYPDAFYTELLNNTAGQMEKRREYLQECKHLDIPVMPPDINCAHTYFDTRNRSIYFGFIDIKHVGAQAAEAIIETRKERPFESFIDFVRRLPKKWLQRSLLESLIYAGSFDSLHANRAAVLATIDPALEYAELIGEEEGGLGMIVPPPSLQGANPLSSMEQLAGEKDTLGVYISGHPMDGYRLTLQKEKAIHLSDVQYKIHLHVSTGGIVQEVKEITTKKGEPMAFLRLSDASADLDCVIFPEIYRQIKPMIKEGKALLVQGKAEKRQGTVQLIFSSARPLSQGGEIGDSILYLQINANSRRHLQEIKNLLQANSGRVPVALYYVDTRRLLKLPDHYNTVVDTDLLASLQRLLGKENVALKAKKSQS</sequence>
<evidence type="ECO:0000259" key="11">
    <source>
        <dbReference type="SMART" id="SM00481"/>
    </source>
</evidence>
<dbReference type="AlphaFoldDB" id="A0A4R6U310"/>
<dbReference type="Gene3D" id="1.10.10.1600">
    <property type="entry name" value="Bacterial DNA polymerase III alpha subunit, thumb domain"/>
    <property type="match status" value="1"/>
</dbReference>
<protein>
    <recommendedName>
        <fullName evidence="4">DNA polymerase III subunit alpha</fullName>
        <ecNumber evidence="3">2.7.7.7</ecNumber>
    </recommendedName>
</protein>
<dbReference type="RefSeq" id="WP_133580570.1">
    <property type="nucleotide sequence ID" value="NZ_SNYJ01000008.1"/>
</dbReference>
<evidence type="ECO:0000256" key="5">
    <source>
        <dbReference type="ARBA" id="ARBA00022679"/>
    </source>
</evidence>
<dbReference type="Gene3D" id="1.10.150.870">
    <property type="match status" value="1"/>
</dbReference>
<dbReference type="InterPro" id="IPR004805">
    <property type="entry name" value="DnaE2/DnaE/PolC"/>
</dbReference>
<dbReference type="Gene3D" id="3.20.20.140">
    <property type="entry name" value="Metal-dependent hydrolases"/>
    <property type="match status" value="1"/>
</dbReference>
<dbReference type="PANTHER" id="PTHR32294">
    <property type="entry name" value="DNA POLYMERASE III SUBUNIT ALPHA"/>
    <property type="match status" value="1"/>
</dbReference>
<proteinExistence type="inferred from homology"/>
<comment type="function">
    <text evidence="9">DNA polymerase III is a complex, multichain enzyme responsible for most of the replicative synthesis in bacteria. This DNA polymerase also exhibits 3' to 5' exonuclease activity. The alpha chain is the DNA polymerase.</text>
</comment>
<keyword evidence="7" id="KW-0235">DNA replication</keyword>
<dbReference type="InterPro" id="IPR040982">
    <property type="entry name" value="DNA_pol3_finger"/>
</dbReference>
<dbReference type="OrthoDB" id="9803237at2"/>
<keyword evidence="6" id="KW-0548">Nucleotidyltransferase</keyword>
<evidence type="ECO:0000313" key="12">
    <source>
        <dbReference type="EMBL" id="TDQ39133.1"/>
    </source>
</evidence>
<dbReference type="EC" id="2.7.7.7" evidence="3"/>
<dbReference type="Pfam" id="PF01336">
    <property type="entry name" value="tRNA_anti-codon"/>
    <property type="match status" value="1"/>
</dbReference>
<evidence type="ECO:0000256" key="10">
    <source>
        <dbReference type="ARBA" id="ARBA00049244"/>
    </source>
</evidence>
<evidence type="ECO:0000256" key="3">
    <source>
        <dbReference type="ARBA" id="ARBA00012417"/>
    </source>
</evidence>
<dbReference type="NCBIfam" id="NF004226">
    <property type="entry name" value="PRK05673.1"/>
    <property type="match status" value="1"/>
</dbReference>
<reference evidence="12 13" key="1">
    <citation type="submission" date="2019-03" db="EMBL/GenBank/DDBJ databases">
        <title>Genomic Encyclopedia of Type Strains, Phase IV (KMG-IV): sequencing the most valuable type-strain genomes for metagenomic binning, comparative biology and taxonomic classification.</title>
        <authorList>
            <person name="Goeker M."/>
        </authorList>
    </citation>
    <scope>NUCLEOTIDE SEQUENCE [LARGE SCALE GENOMIC DNA]</scope>
    <source>
        <strain evidence="12 13">DSM 28697</strain>
    </source>
</reference>
<dbReference type="Pfam" id="PF14579">
    <property type="entry name" value="HHH_6"/>
    <property type="match status" value="1"/>
</dbReference>
<dbReference type="GO" id="GO:0003887">
    <property type="term" value="F:DNA-directed DNA polymerase activity"/>
    <property type="evidence" value="ECO:0007669"/>
    <property type="project" value="UniProtKB-KW"/>
</dbReference>
<keyword evidence="8" id="KW-0239">DNA-directed DNA polymerase</keyword>
<comment type="similarity">
    <text evidence="2">Belongs to the DNA polymerase type-C family. DnaE subfamily.</text>
</comment>
<dbReference type="GO" id="GO:0005737">
    <property type="term" value="C:cytoplasm"/>
    <property type="evidence" value="ECO:0007669"/>
    <property type="project" value="UniProtKB-SubCell"/>
</dbReference>
<dbReference type="SUPFAM" id="SSF89550">
    <property type="entry name" value="PHP domain-like"/>
    <property type="match status" value="1"/>
</dbReference>
<keyword evidence="13" id="KW-1185">Reference proteome</keyword>
<dbReference type="SMART" id="SM00481">
    <property type="entry name" value="POLIIIAc"/>
    <property type="match status" value="1"/>
</dbReference>
<evidence type="ECO:0000256" key="2">
    <source>
        <dbReference type="ARBA" id="ARBA00009496"/>
    </source>
</evidence>
<evidence type="ECO:0000256" key="9">
    <source>
        <dbReference type="ARBA" id="ARBA00025611"/>
    </source>
</evidence>
<evidence type="ECO:0000256" key="6">
    <source>
        <dbReference type="ARBA" id="ARBA00022695"/>
    </source>
</evidence>